<evidence type="ECO:0000313" key="3">
    <source>
        <dbReference type="EnsemblMetazoa" id="KAF7490901.1"/>
    </source>
</evidence>
<feature type="compositionally biased region" description="Acidic residues" evidence="1">
    <location>
        <begin position="145"/>
        <end position="157"/>
    </location>
</feature>
<sequence length="175" mass="19197">MESEIETNSYEPNQIRKEFEKRAKEELNGKNLLPSKTTRLIEKFEKKAQGIEEKRSGLSNPNSKINNIRKVFEPNGGGGGGDELDDETPEKIIPSGSTNKLIGIFQTESSNNSSTMPSSSSSSTSSTTTATATTTRPTMKMLFGIDDDGDDDGDDLSPELYIKERKLNQTNLSLV</sequence>
<feature type="compositionally biased region" description="Polar residues" evidence="1">
    <location>
        <begin position="57"/>
        <end position="66"/>
    </location>
</feature>
<gene>
    <name evidence="2" type="ORF">SSS_7023</name>
</gene>
<keyword evidence="4" id="KW-1185">Reference proteome</keyword>
<evidence type="ECO:0000313" key="4">
    <source>
        <dbReference type="Proteomes" id="UP000070412"/>
    </source>
</evidence>
<dbReference type="EnsemblMetazoa" id="SSS_7023s_mrna">
    <property type="protein sequence ID" value="KAF7490901.1"/>
    <property type="gene ID" value="SSS_7023"/>
</dbReference>
<reference evidence="2" key="2">
    <citation type="submission" date="2020-01" db="EMBL/GenBank/DDBJ databases">
        <authorList>
            <person name="Korhonen P.K.K."/>
            <person name="Guangxu M.G."/>
            <person name="Wang T.W."/>
            <person name="Stroehlein A.J.S."/>
            <person name="Young N.D."/>
            <person name="Ang C.-S.A."/>
            <person name="Fernando D.W.F."/>
            <person name="Lu H.L."/>
            <person name="Taylor S.T."/>
            <person name="Ehtesham M.E.M."/>
            <person name="Najaraj S.H.N."/>
            <person name="Harsha G.H.G."/>
            <person name="Madugundu A.M."/>
            <person name="Renuse S.R."/>
            <person name="Holt D.H."/>
            <person name="Pandey A.P."/>
            <person name="Papenfuss A.P."/>
            <person name="Gasser R.B.G."/>
            <person name="Fischer K.F."/>
        </authorList>
    </citation>
    <scope>NUCLEOTIDE SEQUENCE</scope>
    <source>
        <strain evidence="2">SSS_KF_BRIS2020</strain>
    </source>
</reference>
<feature type="compositionally biased region" description="Low complexity" evidence="1">
    <location>
        <begin position="109"/>
        <end position="139"/>
    </location>
</feature>
<reference evidence="3" key="3">
    <citation type="submission" date="2022-06" db="UniProtKB">
        <authorList>
            <consortium name="EnsemblMetazoa"/>
        </authorList>
    </citation>
    <scope>IDENTIFICATION</scope>
</reference>
<feature type="region of interest" description="Disordered" evidence="1">
    <location>
        <begin position="48"/>
        <end position="157"/>
    </location>
</feature>
<name>A0A834R6E5_SARSC</name>
<evidence type="ECO:0000256" key="1">
    <source>
        <dbReference type="SAM" id="MobiDB-lite"/>
    </source>
</evidence>
<dbReference type="AlphaFoldDB" id="A0A834R6E5"/>
<reference evidence="4" key="1">
    <citation type="journal article" date="2020" name="PLoS Negl. Trop. Dis.">
        <title>High-quality nuclear genome for Sarcoptes scabiei-A critical resource for a neglected parasite.</title>
        <authorList>
            <person name="Korhonen P.K."/>
            <person name="Gasser R.B."/>
            <person name="Ma G."/>
            <person name="Wang T."/>
            <person name="Stroehlein A.J."/>
            <person name="Young N.D."/>
            <person name="Ang C.S."/>
            <person name="Fernando D.D."/>
            <person name="Lu H.C."/>
            <person name="Taylor S."/>
            <person name="Reynolds S.L."/>
            <person name="Mofiz E."/>
            <person name="Najaraj S.H."/>
            <person name="Gowda H."/>
            <person name="Madugundu A."/>
            <person name="Renuse S."/>
            <person name="Holt D."/>
            <person name="Pandey A."/>
            <person name="Papenfuss A.T."/>
            <person name="Fischer K."/>
        </authorList>
    </citation>
    <scope>NUCLEOTIDE SEQUENCE [LARGE SCALE GENOMIC DNA]</scope>
</reference>
<dbReference type="Proteomes" id="UP000070412">
    <property type="component" value="Unassembled WGS sequence"/>
</dbReference>
<proteinExistence type="predicted"/>
<evidence type="ECO:0000313" key="2">
    <source>
        <dbReference type="EMBL" id="KAF7490901.1"/>
    </source>
</evidence>
<protein>
    <submittedName>
        <fullName evidence="2 3">Uncharacterized protein</fullName>
    </submittedName>
</protein>
<organism evidence="2">
    <name type="scientific">Sarcoptes scabiei</name>
    <name type="common">Itch mite</name>
    <name type="synonym">Acarus scabiei</name>
    <dbReference type="NCBI Taxonomy" id="52283"/>
    <lineage>
        <taxon>Eukaryota</taxon>
        <taxon>Metazoa</taxon>
        <taxon>Ecdysozoa</taxon>
        <taxon>Arthropoda</taxon>
        <taxon>Chelicerata</taxon>
        <taxon>Arachnida</taxon>
        <taxon>Acari</taxon>
        <taxon>Acariformes</taxon>
        <taxon>Sarcoptiformes</taxon>
        <taxon>Astigmata</taxon>
        <taxon>Psoroptidia</taxon>
        <taxon>Sarcoptoidea</taxon>
        <taxon>Sarcoptidae</taxon>
        <taxon>Sarcoptinae</taxon>
        <taxon>Sarcoptes</taxon>
    </lineage>
</organism>
<dbReference type="EMBL" id="WVUK01000062">
    <property type="protein sequence ID" value="KAF7490901.1"/>
    <property type="molecule type" value="Genomic_DNA"/>
</dbReference>
<dbReference type="OrthoDB" id="6490435at2759"/>
<accession>A0A834R6E5</accession>